<evidence type="ECO:0000256" key="2">
    <source>
        <dbReference type="ARBA" id="ARBA00022737"/>
    </source>
</evidence>
<accession>A0A8X6NA64</accession>
<dbReference type="InterPro" id="IPR036236">
    <property type="entry name" value="Znf_C2H2_sf"/>
</dbReference>
<dbReference type="PROSITE" id="PS00028">
    <property type="entry name" value="ZINC_FINGER_C2H2_1"/>
    <property type="match status" value="3"/>
</dbReference>
<name>A0A8X6NA64_NEPPI</name>
<dbReference type="InterPro" id="IPR008598">
    <property type="entry name" value="Di19_Zn-bd"/>
</dbReference>
<evidence type="ECO:0000256" key="1">
    <source>
        <dbReference type="ARBA" id="ARBA00022723"/>
    </source>
</evidence>
<dbReference type="EMBL" id="BMAW01102332">
    <property type="protein sequence ID" value="GFT03727.1"/>
    <property type="molecule type" value="Genomic_DNA"/>
</dbReference>
<feature type="domain" description="C2H2-type" evidence="6">
    <location>
        <begin position="48"/>
        <end position="75"/>
    </location>
</feature>
<dbReference type="InterPro" id="IPR013087">
    <property type="entry name" value="Znf_C2H2_type"/>
</dbReference>
<feature type="domain" description="C2H2-type" evidence="6">
    <location>
        <begin position="82"/>
        <end position="109"/>
    </location>
</feature>
<dbReference type="Gene3D" id="3.30.160.60">
    <property type="entry name" value="Classic Zinc Finger"/>
    <property type="match status" value="1"/>
</dbReference>
<evidence type="ECO:0000256" key="5">
    <source>
        <dbReference type="PROSITE-ProRule" id="PRU00042"/>
    </source>
</evidence>
<dbReference type="OrthoDB" id="6067523at2759"/>
<dbReference type="Proteomes" id="UP000887013">
    <property type="component" value="Unassembled WGS sequence"/>
</dbReference>
<evidence type="ECO:0000313" key="8">
    <source>
        <dbReference type="Proteomes" id="UP000887013"/>
    </source>
</evidence>
<dbReference type="PANTHER" id="PTHR24379:SF127">
    <property type="entry name" value="BLOODY FINGERS-RELATED"/>
    <property type="match status" value="1"/>
</dbReference>
<keyword evidence="2" id="KW-0677">Repeat</keyword>
<dbReference type="GO" id="GO:0008270">
    <property type="term" value="F:zinc ion binding"/>
    <property type="evidence" value="ECO:0007669"/>
    <property type="project" value="UniProtKB-KW"/>
</dbReference>
<keyword evidence="1" id="KW-0479">Metal-binding</keyword>
<keyword evidence="3 5" id="KW-0863">Zinc-finger</keyword>
<keyword evidence="8" id="KW-1185">Reference proteome</keyword>
<sequence>MEFPVFDLFYPDIKERRPLCPYCGKSFTYRHLLEWHFQRLHRKKGDLFICSICNEAIINKSDFMSHVREHMRNQWLFRSLRHVCEICGAYFKEDFDLKFHQLTHSKKAKHFNRESLNGSSACSNNEIEVGVLEESCRGCFTKRSFSLRHSKKKFGNPWTLSL</sequence>
<dbReference type="SMART" id="SM00355">
    <property type="entry name" value="ZnF_C2H2"/>
    <property type="match status" value="3"/>
</dbReference>
<protein>
    <recommendedName>
        <fullName evidence="6">C2H2-type domain-containing protein</fullName>
    </recommendedName>
</protein>
<dbReference type="GO" id="GO:0005634">
    <property type="term" value="C:nucleus"/>
    <property type="evidence" value="ECO:0007669"/>
    <property type="project" value="TreeGrafter"/>
</dbReference>
<organism evidence="7 8">
    <name type="scientific">Nephila pilipes</name>
    <name type="common">Giant wood spider</name>
    <name type="synonym">Nephila maculata</name>
    <dbReference type="NCBI Taxonomy" id="299642"/>
    <lineage>
        <taxon>Eukaryota</taxon>
        <taxon>Metazoa</taxon>
        <taxon>Ecdysozoa</taxon>
        <taxon>Arthropoda</taxon>
        <taxon>Chelicerata</taxon>
        <taxon>Arachnida</taxon>
        <taxon>Araneae</taxon>
        <taxon>Araneomorphae</taxon>
        <taxon>Entelegynae</taxon>
        <taxon>Araneoidea</taxon>
        <taxon>Nephilidae</taxon>
        <taxon>Nephila</taxon>
    </lineage>
</organism>
<keyword evidence="4" id="KW-0862">Zinc</keyword>
<gene>
    <name evidence="7" type="ORF">NPIL_644691</name>
</gene>
<evidence type="ECO:0000256" key="3">
    <source>
        <dbReference type="ARBA" id="ARBA00022771"/>
    </source>
</evidence>
<evidence type="ECO:0000256" key="4">
    <source>
        <dbReference type="ARBA" id="ARBA00022833"/>
    </source>
</evidence>
<dbReference type="GO" id="GO:0000981">
    <property type="term" value="F:DNA-binding transcription factor activity, RNA polymerase II-specific"/>
    <property type="evidence" value="ECO:0007669"/>
    <property type="project" value="TreeGrafter"/>
</dbReference>
<evidence type="ECO:0000259" key="6">
    <source>
        <dbReference type="PROSITE" id="PS50157"/>
    </source>
</evidence>
<reference evidence="7" key="1">
    <citation type="submission" date="2020-08" db="EMBL/GenBank/DDBJ databases">
        <title>Multicomponent nature underlies the extraordinary mechanical properties of spider dragline silk.</title>
        <authorList>
            <person name="Kono N."/>
            <person name="Nakamura H."/>
            <person name="Mori M."/>
            <person name="Yoshida Y."/>
            <person name="Ohtoshi R."/>
            <person name="Malay A.D."/>
            <person name="Moran D.A.P."/>
            <person name="Tomita M."/>
            <person name="Numata K."/>
            <person name="Arakawa K."/>
        </authorList>
    </citation>
    <scope>NUCLEOTIDE SEQUENCE</scope>
</reference>
<dbReference type="SUPFAM" id="SSF57667">
    <property type="entry name" value="beta-beta-alpha zinc fingers"/>
    <property type="match status" value="1"/>
</dbReference>
<dbReference type="PANTHER" id="PTHR24379">
    <property type="entry name" value="KRAB AND ZINC FINGER DOMAIN-CONTAINING"/>
    <property type="match status" value="1"/>
</dbReference>
<dbReference type="GO" id="GO:0000977">
    <property type="term" value="F:RNA polymerase II transcription regulatory region sequence-specific DNA binding"/>
    <property type="evidence" value="ECO:0007669"/>
    <property type="project" value="TreeGrafter"/>
</dbReference>
<dbReference type="PROSITE" id="PS50157">
    <property type="entry name" value="ZINC_FINGER_C2H2_2"/>
    <property type="match status" value="3"/>
</dbReference>
<dbReference type="AlphaFoldDB" id="A0A8X6NA64"/>
<feature type="domain" description="C2H2-type" evidence="6">
    <location>
        <begin position="18"/>
        <end position="46"/>
    </location>
</feature>
<evidence type="ECO:0000313" key="7">
    <source>
        <dbReference type="EMBL" id="GFT03727.1"/>
    </source>
</evidence>
<proteinExistence type="predicted"/>
<comment type="caution">
    <text evidence="7">The sequence shown here is derived from an EMBL/GenBank/DDBJ whole genome shotgun (WGS) entry which is preliminary data.</text>
</comment>
<dbReference type="Pfam" id="PF05605">
    <property type="entry name" value="zf-Di19"/>
    <property type="match status" value="1"/>
</dbReference>